<evidence type="ECO:0000313" key="9">
    <source>
        <dbReference type="EMBL" id="NEX78698.1"/>
    </source>
</evidence>
<feature type="transmembrane region" description="Helical" evidence="7">
    <location>
        <begin position="110"/>
        <end position="133"/>
    </location>
</feature>
<feature type="domain" description="Type II secretion system protein GspF" evidence="8">
    <location>
        <begin position="213"/>
        <end position="335"/>
    </location>
</feature>
<evidence type="ECO:0000256" key="2">
    <source>
        <dbReference type="ARBA" id="ARBA00005745"/>
    </source>
</evidence>
<evidence type="ECO:0000259" key="8">
    <source>
        <dbReference type="Pfam" id="PF00482"/>
    </source>
</evidence>
<comment type="similarity">
    <text evidence="2">Belongs to the GSP F family.</text>
</comment>
<dbReference type="Proteomes" id="UP000481621">
    <property type="component" value="Unassembled WGS sequence"/>
</dbReference>
<dbReference type="InterPro" id="IPR003004">
    <property type="entry name" value="GspF/PilC"/>
</dbReference>
<dbReference type="InterPro" id="IPR042094">
    <property type="entry name" value="T2SS_GspF_sf"/>
</dbReference>
<evidence type="ECO:0000256" key="4">
    <source>
        <dbReference type="ARBA" id="ARBA00022692"/>
    </source>
</evidence>
<organism evidence="9 10">
    <name type="scientific">Neobacillus thermocopriae</name>
    <dbReference type="NCBI Taxonomy" id="1215031"/>
    <lineage>
        <taxon>Bacteria</taxon>
        <taxon>Bacillati</taxon>
        <taxon>Bacillota</taxon>
        <taxon>Bacilli</taxon>
        <taxon>Bacillales</taxon>
        <taxon>Bacillaceae</taxon>
        <taxon>Neobacillus</taxon>
    </lineage>
</organism>
<accession>A0A6B3TQ17</accession>
<dbReference type="GO" id="GO:0005886">
    <property type="term" value="C:plasma membrane"/>
    <property type="evidence" value="ECO:0007669"/>
    <property type="project" value="UniProtKB-SubCell"/>
</dbReference>
<comment type="subcellular location">
    <subcellularLocation>
        <location evidence="1">Cell membrane</location>
        <topology evidence="1">Multi-pass membrane protein</topology>
    </subcellularLocation>
</comment>
<keyword evidence="6 7" id="KW-0472">Membrane</keyword>
<dbReference type="Gene3D" id="1.20.81.30">
    <property type="entry name" value="Type II secretion system (T2SS), domain F"/>
    <property type="match status" value="2"/>
</dbReference>
<proteinExistence type="inferred from homology"/>
<evidence type="ECO:0000256" key="3">
    <source>
        <dbReference type="ARBA" id="ARBA00022475"/>
    </source>
</evidence>
<feature type="domain" description="Type II secretion system protein GspF" evidence="8">
    <location>
        <begin position="14"/>
        <end position="128"/>
    </location>
</feature>
<keyword evidence="10" id="KW-1185">Reference proteome</keyword>
<keyword evidence="3" id="KW-1003">Cell membrane</keyword>
<dbReference type="PANTHER" id="PTHR30012">
    <property type="entry name" value="GENERAL SECRETION PATHWAY PROTEIN"/>
    <property type="match status" value="1"/>
</dbReference>
<dbReference type="RefSeq" id="WP_163251302.1">
    <property type="nucleotide sequence ID" value="NZ_JBIQNO010000008.1"/>
</dbReference>
<sequence length="343" mass="40262">MRRRKWTMNEQANFLKRIGELLARGYPTAEAIESISLHFPPNRKEELHSCLEDLRNGFPFHDCLEKMGFHRDLIGYVYFAEQHGSFSEALMEGSSLALMKDKDLRKLIKLLQYPLLLMCITVFLFIFVQKTLLPRFTTLFSTLGLEANFFTKVIYAFDVFFPVMMLILLAIIILMAIYYYFFFKKYSILKQRSLLIRLPIIGRIFKLLFTHYFSIQLSFLLSGGISVSEALKIFEQNKKQPFYSQLGKEIKWRLVSGNHLDQILASFSFFEKEFPMIVKHGQENGKLEQELLFFSKHCVTMMEELIEKRLKTIQPILYLFIGVLVVSMYLAILLPMFHLLDGM</sequence>
<dbReference type="PRINTS" id="PR00812">
    <property type="entry name" value="BCTERIALGSPF"/>
</dbReference>
<protein>
    <submittedName>
        <fullName evidence="9">Type II secretion system F family protein</fullName>
    </submittedName>
</protein>
<dbReference type="AlphaFoldDB" id="A0A6B3TQ17"/>
<evidence type="ECO:0000256" key="7">
    <source>
        <dbReference type="SAM" id="Phobius"/>
    </source>
</evidence>
<feature type="transmembrane region" description="Helical" evidence="7">
    <location>
        <begin position="316"/>
        <end position="340"/>
    </location>
</feature>
<keyword evidence="5 7" id="KW-1133">Transmembrane helix</keyword>
<evidence type="ECO:0000313" key="10">
    <source>
        <dbReference type="Proteomes" id="UP000481621"/>
    </source>
</evidence>
<dbReference type="NCBIfam" id="NF041012">
    <property type="entry name" value="T4P_ComGB"/>
    <property type="match status" value="1"/>
</dbReference>
<gene>
    <name evidence="9" type="ORF">G4Z05_07340</name>
</gene>
<evidence type="ECO:0000256" key="5">
    <source>
        <dbReference type="ARBA" id="ARBA00022989"/>
    </source>
</evidence>
<dbReference type="EMBL" id="JAAIUV010000009">
    <property type="protein sequence ID" value="NEX78698.1"/>
    <property type="molecule type" value="Genomic_DNA"/>
</dbReference>
<dbReference type="Pfam" id="PF00482">
    <property type="entry name" value="T2SSF"/>
    <property type="match status" value="2"/>
</dbReference>
<dbReference type="InterPro" id="IPR047692">
    <property type="entry name" value="T4P_ComGB"/>
</dbReference>
<keyword evidence="4 7" id="KW-0812">Transmembrane</keyword>
<reference evidence="9" key="1">
    <citation type="submission" date="2020-02" db="EMBL/GenBank/DDBJ databases">
        <title>Bacillus sedimentmangrovi sp. nov., isolated from sediment of the mangrove ecosystem.</title>
        <authorList>
            <person name="Liu G."/>
        </authorList>
    </citation>
    <scope>NUCLEOTIDE SEQUENCE [LARGE SCALE GENOMIC DNA]</scope>
    <source>
        <strain evidence="9">SgZ-7</strain>
    </source>
</reference>
<feature type="transmembrane region" description="Helical" evidence="7">
    <location>
        <begin position="153"/>
        <end position="182"/>
    </location>
</feature>
<dbReference type="PANTHER" id="PTHR30012:SF0">
    <property type="entry name" value="TYPE II SECRETION SYSTEM PROTEIN F-RELATED"/>
    <property type="match status" value="1"/>
</dbReference>
<evidence type="ECO:0000256" key="6">
    <source>
        <dbReference type="ARBA" id="ARBA00023136"/>
    </source>
</evidence>
<dbReference type="InterPro" id="IPR018076">
    <property type="entry name" value="T2SS_GspF_dom"/>
</dbReference>
<name>A0A6B3TQ17_9BACI</name>
<evidence type="ECO:0000256" key="1">
    <source>
        <dbReference type="ARBA" id="ARBA00004651"/>
    </source>
</evidence>
<comment type="caution">
    <text evidence="9">The sequence shown here is derived from an EMBL/GenBank/DDBJ whole genome shotgun (WGS) entry which is preliminary data.</text>
</comment>